<dbReference type="InterPro" id="IPR036569">
    <property type="entry name" value="RpiB_LacA_LacB_sf"/>
</dbReference>
<protein>
    <recommendedName>
        <fullName evidence="3">Ribose-5-phosphate isomerase</fullName>
    </recommendedName>
</protein>
<evidence type="ECO:0000313" key="1">
    <source>
        <dbReference type="EMBL" id="GFH45440.1"/>
    </source>
</evidence>
<evidence type="ECO:0008006" key="3">
    <source>
        <dbReference type="Google" id="ProtNLM"/>
    </source>
</evidence>
<dbReference type="PANTHER" id="PTHR30345">
    <property type="entry name" value="RIBOSE-5-PHOSPHATE ISOMERASE B"/>
    <property type="match status" value="1"/>
</dbReference>
<name>A0AAD3H043_9STRA</name>
<keyword evidence="2" id="KW-1185">Reference proteome</keyword>
<dbReference type="GO" id="GO:0005975">
    <property type="term" value="P:carbohydrate metabolic process"/>
    <property type="evidence" value="ECO:0007669"/>
    <property type="project" value="InterPro"/>
</dbReference>
<dbReference type="Pfam" id="PF02502">
    <property type="entry name" value="LacAB_rpiB"/>
    <property type="match status" value="1"/>
</dbReference>
<dbReference type="Gene3D" id="3.40.1400.10">
    <property type="entry name" value="Sugar-phosphate isomerase, RpiB/LacA/LacB"/>
    <property type="match status" value="1"/>
</dbReference>
<organism evidence="1 2">
    <name type="scientific">Chaetoceros tenuissimus</name>
    <dbReference type="NCBI Taxonomy" id="426638"/>
    <lineage>
        <taxon>Eukaryota</taxon>
        <taxon>Sar</taxon>
        <taxon>Stramenopiles</taxon>
        <taxon>Ochrophyta</taxon>
        <taxon>Bacillariophyta</taxon>
        <taxon>Coscinodiscophyceae</taxon>
        <taxon>Chaetocerotophycidae</taxon>
        <taxon>Chaetocerotales</taxon>
        <taxon>Chaetocerotaceae</taxon>
        <taxon>Chaetoceros</taxon>
    </lineage>
</organism>
<dbReference type="AlphaFoldDB" id="A0AAD3H043"/>
<dbReference type="InterPro" id="IPR003500">
    <property type="entry name" value="RpiB_LacA_LacB"/>
</dbReference>
<comment type="caution">
    <text evidence="1">The sequence shown here is derived from an EMBL/GenBank/DDBJ whole genome shotgun (WGS) entry which is preliminary data.</text>
</comment>
<dbReference type="SUPFAM" id="SSF89623">
    <property type="entry name" value="Ribose/Galactose isomerase RpiB/AlsB"/>
    <property type="match status" value="1"/>
</dbReference>
<gene>
    <name evidence="1" type="ORF">CTEN210_01914</name>
</gene>
<dbReference type="PANTHER" id="PTHR30345:SF0">
    <property type="entry name" value="DNA DAMAGE-REPAIR_TOLERATION PROTEIN DRT102"/>
    <property type="match status" value="1"/>
</dbReference>
<dbReference type="NCBIfam" id="TIGR00689">
    <property type="entry name" value="rpiB_lacA_lacB"/>
    <property type="match status" value="1"/>
</dbReference>
<accession>A0AAD3H043</accession>
<reference evidence="1 2" key="1">
    <citation type="journal article" date="2021" name="Sci. Rep.">
        <title>The genome of the diatom Chaetoceros tenuissimus carries an ancient integrated fragment of an extant virus.</title>
        <authorList>
            <person name="Hongo Y."/>
            <person name="Kimura K."/>
            <person name="Takaki Y."/>
            <person name="Yoshida Y."/>
            <person name="Baba S."/>
            <person name="Kobayashi G."/>
            <person name="Nagasaki K."/>
            <person name="Hano T."/>
            <person name="Tomaru Y."/>
        </authorList>
    </citation>
    <scope>NUCLEOTIDE SEQUENCE [LARGE SCALE GENOMIC DNA]</scope>
    <source>
        <strain evidence="1 2">NIES-3715</strain>
    </source>
</reference>
<sequence length="167" mass="18284">MGRNVYLGCDGFGESLQVAIEEHLKTLDDIQIINLGCDTYFDAAAKVSRALQKDTSPESFGILFCGTGMGVNIIANKFDGIRAAVVENKMAAKCARAINDSNVICFGKLVTPPDQAVEILQAYMAQDFIEQPTDNDGKAVEWWSEDIVKFLQSSKEGILRVEQSAKK</sequence>
<dbReference type="Proteomes" id="UP001054902">
    <property type="component" value="Unassembled WGS sequence"/>
</dbReference>
<proteinExistence type="predicted"/>
<dbReference type="EMBL" id="BLLK01000020">
    <property type="protein sequence ID" value="GFH45440.1"/>
    <property type="molecule type" value="Genomic_DNA"/>
</dbReference>
<evidence type="ECO:0000313" key="2">
    <source>
        <dbReference type="Proteomes" id="UP001054902"/>
    </source>
</evidence>
<dbReference type="GO" id="GO:0016853">
    <property type="term" value="F:isomerase activity"/>
    <property type="evidence" value="ECO:0007669"/>
    <property type="project" value="InterPro"/>
</dbReference>